<dbReference type="EMBL" id="JAOAOG010000007">
    <property type="protein sequence ID" value="KAJ6255258.1"/>
    <property type="molecule type" value="Genomic_DNA"/>
</dbReference>
<feature type="region of interest" description="Disordered" evidence="2">
    <location>
        <begin position="84"/>
        <end position="106"/>
    </location>
</feature>
<comment type="caution">
    <text evidence="4">The sequence shown here is derived from an EMBL/GenBank/DDBJ whole genome shotgun (WGS) entry which is preliminary data.</text>
</comment>
<protein>
    <submittedName>
        <fullName evidence="4">Zinc finger protein</fullName>
    </submittedName>
</protein>
<dbReference type="CDD" id="cd19757">
    <property type="entry name" value="Bbox1"/>
    <property type="match status" value="1"/>
</dbReference>
<sequence length="106" mass="12505">MNKQKRQDPQSLKDIRIPVEPLIPECEVCERQKAHFYCTECKVHYCKACESELHTSSFLKKRHKEFISKEPYVRQENYVMIGNGNKNSQVSEIDPNGNFRRSSKKD</sequence>
<reference evidence="4" key="1">
    <citation type="submission" date="2022-08" db="EMBL/GenBank/DDBJ databases">
        <title>Novel sulfate-reducing endosymbionts in the free-living metamonad Anaeramoeba.</title>
        <authorList>
            <person name="Jerlstrom-Hultqvist J."/>
            <person name="Cepicka I."/>
            <person name="Gallot-Lavallee L."/>
            <person name="Salas-Leiva D."/>
            <person name="Curtis B.A."/>
            <person name="Zahonova K."/>
            <person name="Pipaliya S."/>
            <person name="Dacks J."/>
            <person name="Roger A.J."/>
        </authorList>
    </citation>
    <scope>NUCLEOTIDE SEQUENCE</scope>
    <source>
        <strain evidence="4">Schooner1</strain>
    </source>
</reference>
<dbReference type="PROSITE" id="PS50119">
    <property type="entry name" value="ZF_BBOX"/>
    <property type="match status" value="1"/>
</dbReference>
<evidence type="ECO:0000256" key="1">
    <source>
        <dbReference type="PROSITE-ProRule" id="PRU00024"/>
    </source>
</evidence>
<evidence type="ECO:0000313" key="5">
    <source>
        <dbReference type="Proteomes" id="UP001150062"/>
    </source>
</evidence>
<dbReference type="Gene3D" id="3.30.160.60">
    <property type="entry name" value="Classic Zinc Finger"/>
    <property type="match status" value="1"/>
</dbReference>
<name>A0ABQ8ZEF4_9EUKA</name>
<evidence type="ECO:0000256" key="2">
    <source>
        <dbReference type="SAM" id="MobiDB-lite"/>
    </source>
</evidence>
<dbReference type="Proteomes" id="UP001150062">
    <property type="component" value="Unassembled WGS sequence"/>
</dbReference>
<dbReference type="InterPro" id="IPR000315">
    <property type="entry name" value="Znf_B-box"/>
</dbReference>
<dbReference type="Pfam" id="PF00643">
    <property type="entry name" value="zf-B_box"/>
    <property type="match status" value="1"/>
</dbReference>
<keyword evidence="1" id="KW-0862">Zinc</keyword>
<keyword evidence="1" id="KW-0479">Metal-binding</keyword>
<proteinExistence type="predicted"/>
<keyword evidence="1" id="KW-0863">Zinc-finger</keyword>
<gene>
    <name evidence="4" type="ORF">M0813_11578</name>
</gene>
<evidence type="ECO:0000259" key="3">
    <source>
        <dbReference type="PROSITE" id="PS50119"/>
    </source>
</evidence>
<keyword evidence="5" id="KW-1185">Reference proteome</keyword>
<organism evidence="4 5">
    <name type="scientific">Anaeramoeba flamelloides</name>
    <dbReference type="NCBI Taxonomy" id="1746091"/>
    <lineage>
        <taxon>Eukaryota</taxon>
        <taxon>Metamonada</taxon>
        <taxon>Anaeramoebidae</taxon>
        <taxon>Anaeramoeba</taxon>
    </lineage>
</organism>
<feature type="domain" description="B box-type" evidence="3">
    <location>
        <begin position="26"/>
        <end position="66"/>
    </location>
</feature>
<evidence type="ECO:0000313" key="4">
    <source>
        <dbReference type="EMBL" id="KAJ6255258.1"/>
    </source>
</evidence>
<accession>A0ABQ8ZEF4</accession>